<evidence type="ECO:0000256" key="5">
    <source>
        <dbReference type="ARBA" id="ARBA00022723"/>
    </source>
</evidence>
<dbReference type="Gene3D" id="1.10.340.70">
    <property type="match status" value="1"/>
</dbReference>
<dbReference type="GO" id="GO:0004190">
    <property type="term" value="F:aspartic-type endopeptidase activity"/>
    <property type="evidence" value="ECO:0007669"/>
    <property type="project" value="UniProtKB-KW"/>
</dbReference>
<dbReference type="GO" id="GO:0004519">
    <property type="term" value="F:endonuclease activity"/>
    <property type="evidence" value="ECO:0007669"/>
    <property type="project" value="UniProtKB-KW"/>
</dbReference>
<dbReference type="InterPro" id="IPR056924">
    <property type="entry name" value="SH3_Tf2-1"/>
</dbReference>
<evidence type="ECO:0000256" key="14">
    <source>
        <dbReference type="ARBA" id="ARBA00023125"/>
    </source>
</evidence>
<dbReference type="Proteomes" id="UP000053958">
    <property type="component" value="Unassembled WGS sequence"/>
</dbReference>
<dbReference type="SUPFAM" id="SSF56672">
    <property type="entry name" value="DNA/RNA polymerases"/>
    <property type="match status" value="1"/>
</dbReference>
<evidence type="ECO:0000256" key="10">
    <source>
        <dbReference type="ARBA" id="ARBA00022884"/>
    </source>
</evidence>
<sequence length="1257" mass="143170">MRPAACGSLDYCTCKPPSHYEPRIQTLLSQGGNVECSSLGTVVIIPPRSSLKVPIKVKSELPDDRDYMFTPESRTKALYNHVVDSNFSFVIARNDEDAPVTFARHERIGTLEDATFTTAYQVSPDAANLARLAAEPAPFERPNISVPSAPLHLETKLPNGITVYGDHITVAALKQVVEAYAIWGENEGFVNIPEDQWMEIPLVEGWESKVPKSRVYHLGPKDREVVDETFDELHHKGRMEWATGHTPTCFPVFVVWKDVIKPDGKVIRKGRAVVDLRNLKKIVEHDCYPVPTQEDIIKLTNGCHYISVIDATKFYYQWRVKPAHRNRIAVISHRGQEIFNVCIMGNCNAVAYVQRQMDLHLKELAMFCRAYINDIVIASRTLDDHIQHLHMLFQKLTDLNISISPDKSYIGFPNVQLLGQRVDALGMSTVEEKLKAITSLSFPRSLKELETYLGMTGALRHYIAHFAQKSAPLQDRKARLLKGSPVKGAPRQRFAARTAYLDPTSDELDSFMQLQAEFARPKWLAHHDRERRLYMELDSSKERGHGAVVYHVKKEYDHAELKKPPPRAMMEPIMFFSRTLTPAERHYWPTELEVSSLIWVLRKIRHLVEAAPCDLLPVIYTDHSATISIAKQSSLTSSSTDRLNLRLVRASQYIQQFNLLIYHKPGKENVVADALSRLPAADMTPSSEPDLDVLYVTVEDESYALILSVVELSDGFKNRLKDAYLEDHRAKAILDMLRAPTDDPIKTVLPYKEEDGLLYSLRNADDWWLYIPYSVAQEIFRMVHDDQGHQGFDRAYAKMRGYAIYKGVSRLREYIKHCPECLINAPRTHKPYGSLQPILSPPIPYHTLTIDFILGLPVSKGGNDAILSQTDKFTKQIGLIAGKATWSAEDWAIALVDFWQRADWGVPVVIICDRDRKFLSALWTSIFQGLGVQMLYATAYHQQTDGQSERTNLTVGIMVRHWAATHPDKDWEQALPSFQATLNGSVNISTGVEPHVLMYGMKLRTPWNMLRSAFKQDFASRDDAKESLNWAMIRMKRIYDSHHKDVHFAVGNEVYLCLGDGYDIPANAIAAKKVRDKRAGPFKVLERVGKLAYRLDIPATWRIHPVISVAHLEPAPKGPDPYGRTATEPGAVLDERFPEDTDRYEVEVILDKRTRCYGRSKTPTTHYLADILRTCQAIDYNNNAKITQRVLYNYSIYAKISKSNLQKKDTRFQMHIFFVPHFVSPSQKGGWDVRKVSYKPSNVAIRQYKDQIDNIHQ</sequence>
<evidence type="ECO:0000256" key="12">
    <source>
        <dbReference type="ARBA" id="ARBA00022918"/>
    </source>
</evidence>
<accession>A0A0F4YEE9</accession>
<dbReference type="InterPro" id="IPR036397">
    <property type="entry name" value="RNaseH_sf"/>
</dbReference>
<dbReference type="GO" id="GO:0006508">
    <property type="term" value="P:proteolysis"/>
    <property type="evidence" value="ECO:0007669"/>
    <property type="project" value="UniProtKB-KW"/>
</dbReference>
<gene>
    <name evidence="17" type="ORF">T310_9866</name>
</gene>
<evidence type="ECO:0000256" key="2">
    <source>
        <dbReference type="ARBA" id="ARBA00022679"/>
    </source>
</evidence>
<dbReference type="Pfam" id="PF17917">
    <property type="entry name" value="RT_RNaseH"/>
    <property type="match status" value="1"/>
</dbReference>
<keyword evidence="18" id="KW-1185">Reference proteome</keyword>
<comment type="caution">
    <text evidence="17">The sequence shown here is derived from an EMBL/GenBank/DDBJ whole genome shotgun (WGS) entry which is preliminary data.</text>
</comment>
<keyword evidence="5" id="KW-0479">Metal-binding</keyword>
<keyword evidence="2" id="KW-0808">Transferase</keyword>
<reference evidence="17 18" key="1">
    <citation type="submission" date="2015-04" db="EMBL/GenBank/DDBJ databases">
        <authorList>
            <person name="Heijne W.H."/>
            <person name="Fedorova N.D."/>
            <person name="Nierman W.C."/>
            <person name="Vollebregt A.W."/>
            <person name="Zhao Z."/>
            <person name="Wu L."/>
            <person name="Kumar M."/>
            <person name="Stam H."/>
            <person name="van den Berg M.A."/>
            <person name="Pel H.J."/>
        </authorList>
    </citation>
    <scope>NUCLEOTIDE SEQUENCE [LARGE SCALE GENOMIC DNA]</scope>
    <source>
        <strain evidence="17 18">CBS 393.64</strain>
    </source>
</reference>
<evidence type="ECO:0000256" key="4">
    <source>
        <dbReference type="ARBA" id="ARBA00022722"/>
    </source>
</evidence>
<dbReference type="InterPro" id="IPR043128">
    <property type="entry name" value="Rev_trsase/Diguanyl_cyclase"/>
</dbReference>
<dbReference type="RefSeq" id="XP_013323132.1">
    <property type="nucleotide sequence ID" value="XM_013467678.1"/>
</dbReference>
<dbReference type="Pfam" id="PF17921">
    <property type="entry name" value="Integrase_H2C2"/>
    <property type="match status" value="1"/>
</dbReference>
<dbReference type="InterPro" id="IPR041588">
    <property type="entry name" value="Integrase_H2C2"/>
</dbReference>
<dbReference type="PANTHER" id="PTHR37984">
    <property type="entry name" value="PROTEIN CBG26694"/>
    <property type="match status" value="1"/>
</dbReference>
<dbReference type="GO" id="GO:0015074">
    <property type="term" value="P:DNA integration"/>
    <property type="evidence" value="ECO:0007669"/>
    <property type="project" value="UniProtKB-KW"/>
</dbReference>
<dbReference type="AlphaFoldDB" id="A0A0F4YEE9"/>
<dbReference type="STRING" id="1408163.A0A0F4YEE9"/>
<keyword evidence="12" id="KW-0695">RNA-directed DNA polymerase</keyword>
<dbReference type="Pfam" id="PF00078">
    <property type="entry name" value="RVT_1"/>
    <property type="match status" value="1"/>
</dbReference>
<evidence type="ECO:0000256" key="11">
    <source>
        <dbReference type="ARBA" id="ARBA00022908"/>
    </source>
</evidence>
<dbReference type="PROSITE" id="PS50994">
    <property type="entry name" value="INTEGRASE"/>
    <property type="match status" value="1"/>
</dbReference>
<dbReference type="InterPro" id="IPR000477">
    <property type="entry name" value="RT_dom"/>
</dbReference>
<evidence type="ECO:0000313" key="18">
    <source>
        <dbReference type="Proteomes" id="UP000053958"/>
    </source>
</evidence>
<organism evidence="17 18">
    <name type="scientific">Rasamsonia emersonii (strain ATCC 16479 / CBS 393.64 / IMI 116815)</name>
    <dbReference type="NCBI Taxonomy" id="1408163"/>
    <lineage>
        <taxon>Eukaryota</taxon>
        <taxon>Fungi</taxon>
        <taxon>Dikarya</taxon>
        <taxon>Ascomycota</taxon>
        <taxon>Pezizomycotina</taxon>
        <taxon>Eurotiomycetes</taxon>
        <taxon>Eurotiomycetidae</taxon>
        <taxon>Eurotiales</taxon>
        <taxon>Trichocomaceae</taxon>
        <taxon>Rasamsonia</taxon>
    </lineage>
</organism>
<evidence type="ECO:0000259" key="16">
    <source>
        <dbReference type="PROSITE" id="PS50994"/>
    </source>
</evidence>
<dbReference type="EMBL" id="LASV01000754">
    <property type="protein sequence ID" value="KKA16520.1"/>
    <property type="molecule type" value="Genomic_DNA"/>
</dbReference>
<dbReference type="CDD" id="cd01647">
    <property type="entry name" value="RT_LTR"/>
    <property type="match status" value="1"/>
</dbReference>
<keyword evidence="13" id="KW-0239">DNA-directed DNA polymerase</keyword>
<dbReference type="OrthoDB" id="5417660at2759"/>
<dbReference type="GO" id="GO:0005634">
    <property type="term" value="C:nucleus"/>
    <property type="evidence" value="ECO:0007669"/>
    <property type="project" value="UniProtKB-ARBA"/>
</dbReference>
<dbReference type="Pfam" id="PF24626">
    <property type="entry name" value="SH3_Tf2-1"/>
    <property type="match status" value="1"/>
</dbReference>
<dbReference type="Gene3D" id="3.30.420.10">
    <property type="entry name" value="Ribonuclease H-like superfamily/Ribonuclease H"/>
    <property type="match status" value="1"/>
</dbReference>
<dbReference type="PANTHER" id="PTHR37984:SF5">
    <property type="entry name" value="PROTEIN NYNRIN-LIKE"/>
    <property type="match status" value="1"/>
</dbReference>
<dbReference type="InterPro" id="IPR050951">
    <property type="entry name" value="Retrovirus_Pol_polyprotein"/>
</dbReference>
<keyword evidence="7" id="KW-0255">Endonuclease</keyword>
<name>A0A0F4YEE9_RASE3</name>
<keyword evidence="6" id="KW-0064">Aspartyl protease</keyword>
<dbReference type="InterPro" id="IPR041373">
    <property type="entry name" value="RT_RNaseH"/>
</dbReference>
<evidence type="ECO:0000256" key="15">
    <source>
        <dbReference type="ARBA" id="ARBA00023172"/>
    </source>
</evidence>
<keyword evidence="3" id="KW-0548">Nucleotidyltransferase</keyword>
<feature type="domain" description="Integrase catalytic" evidence="16">
    <location>
        <begin position="840"/>
        <end position="1002"/>
    </location>
</feature>
<dbReference type="GeneID" id="25321788"/>
<dbReference type="InterPro" id="IPR012337">
    <property type="entry name" value="RNaseH-like_sf"/>
</dbReference>
<evidence type="ECO:0000256" key="7">
    <source>
        <dbReference type="ARBA" id="ARBA00022759"/>
    </source>
</evidence>
<evidence type="ECO:0000256" key="9">
    <source>
        <dbReference type="ARBA" id="ARBA00022842"/>
    </source>
</evidence>
<dbReference type="GO" id="GO:0003964">
    <property type="term" value="F:RNA-directed DNA polymerase activity"/>
    <property type="evidence" value="ECO:0007669"/>
    <property type="project" value="UniProtKB-KW"/>
</dbReference>
<dbReference type="GO" id="GO:0003887">
    <property type="term" value="F:DNA-directed DNA polymerase activity"/>
    <property type="evidence" value="ECO:0007669"/>
    <property type="project" value="UniProtKB-KW"/>
</dbReference>
<dbReference type="Gene3D" id="3.10.10.10">
    <property type="entry name" value="HIV Type 1 Reverse Transcriptase, subunit A, domain 1"/>
    <property type="match status" value="1"/>
</dbReference>
<dbReference type="CDD" id="cd09274">
    <property type="entry name" value="RNase_HI_RT_Ty3"/>
    <property type="match status" value="1"/>
</dbReference>
<proteinExistence type="predicted"/>
<dbReference type="GO" id="GO:0003677">
    <property type="term" value="F:DNA binding"/>
    <property type="evidence" value="ECO:0007669"/>
    <property type="project" value="UniProtKB-KW"/>
</dbReference>
<keyword evidence="1" id="KW-0645">Protease</keyword>
<evidence type="ECO:0000256" key="1">
    <source>
        <dbReference type="ARBA" id="ARBA00022670"/>
    </source>
</evidence>
<evidence type="ECO:0000256" key="8">
    <source>
        <dbReference type="ARBA" id="ARBA00022801"/>
    </source>
</evidence>
<dbReference type="GO" id="GO:0003723">
    <property type="term" value="F:RNA binding"/>
    <property type="evidence" value="ECO:0007669"/>
    <property type="project" value="UniProtKB-KW"/>
</dbReference>
<evidence type="ECO:0000256" key="13">
    <source>
        <dbReference type="ARBA" id="ARBA00022932"/>
    </source>
</evidence>
<keyword evidence="14" id="KW-0238">DNA-binding</keyword>
<dbReference type="InterPro" id="IPR001584">
    <property type="entry name" value="Integrase_cat-core"/>
</dbReference>
<dbReference type="Gene3D" id="3.30.70.270">
    <property type="match status" value="2"/>
</dbReference>
<dbReference type="GO" id="GO:0006310">
    <property type="term" value="P:DNA recombination"/>
    <property type="evidence" value="ECO:0007669"/>
    <property type="project" value="UniProtKB-KW"/>
</dbReference>
<keyword evidence="4" id="KW-0540">Nuclease</keyword>
<keyword evidence="15" id="KW-0233">DNA recombination</keyword>
<keyword evidence="9" id="KW-0460">Magnesium</keyword>
<dbReference type="SUPFAM" id="SSF53098">
    <property type="entry name" value="Ribonuclease H-like"/>
    <property type="match status" value="1"/>
</dbReference>
<evidence type="ECO:0000313" key="17">
    <source>
        <dbReference type="EMBL" id="KKA16520.1"/>
    </source>
</evidence>
<evidence type="ECO:0000256" key="6">
    <source>
        <dbReference type="ARBA" id="ARBA00022750"/>
    </source>
</evidence>
<keyword evidence="10" id="KW-0694">RNA-binding</keyword>
<keyword evidence="8" id="KW-0378">Hydrolase</keyword>
<keyword evidence="11" id="KW-0229">DNA integration</keyword>
<protein>
    <recommendedName>
        <fullName evidence="16">Integrase catalytic domain-containing protein</fullName>
    </recommendedName>
</protein>
<evidence type="ECO:0000256" key="3">
    <source>
        <dbReference type="ARBA" id="ARBA00022695"/>
    </source>
</evidence>
<dbReference type="InterPro" id="IPR043502">
    <property type="entry name" value="DNA/RNA_pol_sf"/>
</dbReference>
<dbReference type="GO" id="GO:0046872">
    <property type="term" value="F:metal ion binding"/>
    <property type="evidence" value="ECO:0007669"/>
    <property type="project" value="UniProtKB-KW"/>
</dbReference>